<evidence type="ECO:0000313" key="3">
    <source>
        <dbReference type="Proteomes" id="UP001138802"/>
    </source>
</evidence>
<name>A0A9X0WID3_9GAMM</name>
<protein>
    <submittedName>
        <fullName evidence="2">Uncharacterized protein</fullName>
    </submittedName>
</protein>
<organism evidence="2 3">
    <name type="scientific">Thiocapsa imhoffii</name>
    <dbReference type="NCBI Taxonomy" id="382777"/>
    <lineage>
        <taxon>Bacteria</taxon>
        <taxon>Pseudomonadati</taxon>
        <taxon>Pseudomonadota</taxon>
        <taxon>Gammaproteobacteria</taxon>
        <taxon>Chromatiales</taxon>
        <taxon>Chromatiaceae</taxon>
        <taxon>Thiocapsa</taxon>
    </lineage>
</organism>
<accession>A0A9X0WID3</accession>
<reference evidence="2 3" key="1">
    <citation type="journal article" date="2020" name="Microorganisms">
        <title>Osmotic Adaptation and Compatible Solute Biosynthesis of Phototrophic Bacteria as Revealed from Genome Analyses.</title>
        <authorList>
            <person name="Imhoff J.F."/>
            <person name="Rahn T."/>
            <person name="Kunzel S."/>
            <person name="Keller A."/>
            <person name="Neulinger S.C."/>
        </authorList>
    </citation>
    <scope>NUCLEOTIDE SEQUENCE [LARGE SCALE GENOMIC DNA]</scope>
    <source>
        <strain evidence="2 3">DSM 21303</strain>
    </source>
</reference>
<dbReference type="Proteomes" id="UP001138802">
    <property type="component" value="Unassembled WGS sequence"/>
</dbReference>
<feature type="region of interest" description="Disordered" evidence="1">
    <location>
        <begin position="52"/>
        <end position="74"/>
    </location>
</feature>
<proteinExistence type="predicted"/>
<comment type="caution">
    <text evidence="2">The sequence shown here is derived from an EMBL/GenBank/DDBJ whole genome shotgun (WGS) entry which is preliminary data.</text>
</comment>
<evidence type="ECO:0000313" key="2">
    <source>
        <dbReference type="EMBL" id="MBK1645105.1"/>
    </source>
</evidence>
<dbReference type="AlphaFoldDB" id="A0A9X0WID3"/>
<evidence type="ECO:0000256" key="1">
    <source>
        <dbReference type="SAM" id="MobiDB-lite"/>
    </source>
</evidence>
<sequence>MKPKLMGAACCWMLEGPAGHDRVAMIAGEARHRADHLVDLLLEHPEIEPLDHRRSTDLFGRADRDQAEPRLRARQRRLDVQPGAKARLVRKEMAHCRIGEGIAEVKTVNQTRSHVDTR</sequence>
<keyword evidence="3" id="KW-1185">Reference proteome</keyword>
<gene>
    <name evidence="2" type="ORF">CKO25_10665</name>
</gene>
<dbReference type="EMBL" id="NRSD01000009">
    <property type="protein sequence ID" value="MBK1645105.1"/>
    <property type="molecule type" value="Genomic_DNA"/>
</dbReference>